<name>A0A6C0DD49_9ZZZZ</name>
<evidence type="ECO:0000256" key="2">
    <source>
        <dbReference type="SAM" id="Phobius"/>
    </source>
</evidence>
<feature type="compositionally biased region" description="Polar residues" evidence="1">
    <location>
        <begin position="132"/>
        <end position="148"/>
    </location>
</feature>
<reference evidence="3" key="1">
    <citation type="journal article" date="2020" name="Nature">
        <title>Giant virus diversity and host interactions through global metagenomics.</title>
        <authorList>
            <person name="Schulz F."/>
            <person name="Roux S."/>
            <person name="Paez-Espino D."/>
            <person name="Jungbluth S."/>
            <person name="Walsh D.A."/>
            <person name="Denef V.J."/>
            <person name="McMahon K.D."/>
            <person name="Konstantinidis K.T."/>
            <person name="Eloe-Fadrosh E.A."/>
            <person name="Kyrpides N.C."/>
            <person name="Woyke T."/>
        </authorList>
    </citation>
    <scope>NUCLEOTIDE SEQUENCE</scope>
    <source>
        <strain evidence="3">GVMAG-M-3300023174-141</strain>
    </source>
</reference>
<accession>A0A6C0DD49</accession>
<feature type="transmembrane region" description="Helical" evidence="2">
    <location>
        <begin position="12"/>
        <end position="44"/>
    </location>
</feature>
<keyword evidence="2" id="KW-1133">Transmembrane helix</keyword>
<evidence type="ECO:0000256" key="1">
    <source>
        <dbReference type="SAM" id="MobiDB-lite"/>
    </source>
</evidence>
<keyword evidence="2" id="KW-0812">Transmembrane</keyword>
<evidence type="ECO:0000313" key="3">
    <source>
        <dbReference type="EMBL" id="QHT14838.1"/>
    </source>
</evidence>
<feature type="region of interest" description="Disordered" evidence="1">
    <location>
        <begin position="122"/>
        <end position="168"/>
    </location>
</feature>
<protein>
    <submittedName>
        <fullName evidence="3">Uncharacterized protein</fullName>
    </submittedName>
</protein>
<feature type="transmembrane region" description="Helical" evidence="2">
    <location>
        <begin position="50"/>
        <end position="66"/>
    </location>
</feature>
<organism evidence="3">
    <name type="scientific">viral metagenome</name>
    <dbReference type="NCBI Taxonomy" id="1070528"/>
    <lineage>
        <taxon>unclassified sequences</taxon>
        <taxon>metagenomes</taxon>
        <taxon>organismal metagenomes</taxon>
    </lineage>
</organism>
<keyword evidence="2" id="KW-0472">Membrane</keyword>
<dbReference type="AlphaFoldDB" id="A0A6C0DD49"/>
<feature type="compositionally biased region" description="Basic and acidic residues" evidence="1">
    <location>
        <begin position="149"/>
        <end position="168"/>
    </location>
</feature>
<dbReference type="EMBL" id="MN739591">
    <property type="protein sequence ID" value="QHT14838.1"/>
    <property type="molecule type" value="Genomic_DNA"/>
</dbReference>
<sequence length="269" mass="28630">MHFNDTTHKISLAVLGITILYTLAYSGLTGLLLSSAVALIAAAFIDPLELIVALTVIFVLFYTFYLKKLLKNMEPFQDGANVIAERISGIQKKVSSALPVHVAKKGPTGVLSAFTSEGFADVGSDGEKDGEPNQSKPASTKETYSNQVDPDHVKAVSSSIEEKDVEKDELKSATGTLFKKGQMPSEHADGPKLDAGKTIMKAMESFDSDAVSNMTGDTKKLLETQKQLMGMLTQMRPVLADGKELLQTFSGMFGGGGGGGSGMPFKLSL</sequence>
<proteinExistence type="predicted"/>